<feature type="transmembrane region" description="Helical" evidence="1">
    <location>
        <begin position="75"/>
        <end position="97"/>
    </location>
</feature>
<comment type="caution">
    <text evidence="2">The sequence shown here is derived from an EMBL/GenBank/DDBJ whole genome shotgun (WGS) entry which is preliminary data.</text>
</comment>
<dbReference type="EMBL" id="JBHSMQ010000012">
    <property type="protein sequence ID" value="MFC5457690.1"/>
    <property type="molecule type" value="Genomic_DNA"/>
</dbReference>
<reference evidence="3" key="1">
    <citation type="journal article" date="2019" name="Int. J. Syst. Evol. Microbiol.">
        <title>The Global Catalogue of Microorganisms (GCM) 10K type strain sequencing project: providing services to taxonomists for standard genome sequencing and annotation.</title>
        <authorList>
            <consortium name="The Broad Institute Genomics Platform"/>
            <consortium name="The Broad Institute Genome Sequencing Center for Infectious Disease"/>
            <person name="Wu L."/>
            <person name="Ma J."/>
        </authorList>
    </citation>
    <scope>NUCLEOTIDE SEQUENCE [LARGE SCALE GENOMIC DNA]</scope>
    <source>
        <strain evidence="3">CGMCC 4.1469</strain>
    </source>
</reference>
<proteinExistence type="predicted"/>
<keyword evidence="1" id="KW-0812">Transmembrane</keyword>
<keyword evidence="1" id="KW-0472">Membrane</keyword>
<dbReference type="RefSeq" id="WP_377171274.1">
    <property type="nucleotide sequence ID" value="NZ_JBHSMQ010000012.1"/>
</dbReference>
<evidence type="ECO:0000256" key="1">
    <source>
        <dbReference type="SAM" id="Phobius"/>
    </source>
</evidence>
<dbReference type="Proteomes" id="UP001596052">
    <property type="component" value="Unassembled WGS sequence"/>
</dbReference>
<protein>
    <submittedName>
        <fullName evidence="2">Uncharacterized protein</fullName>
    </submittedName>
</protein>
<feature type="transmembrane region" description="Helical" evidence="1">
    <location>
        <begin position="109"/>
        <end position="130"/>
    </location>
</feature>
<accession>A0ABW0KWU7</accession>
<evidence type="ECO:0000313" key="2">
    <source>
        <dbReference type="EMBL" id="MFC5457690.1"/>
    </source>
</evidence>
<evidence type="ECO:0000313" key="3">
    <source>
        <dbReference type="Proteomes" id="UP001596052"/>
    </source>
</evidence>
<gene>
    <name evidence="2" type="ORF">ACFQDI_22670</name>
</gene>
<sequence length="141" mass="15654">MKQRILHTIGWLFTAPQAPLTPRGIIVWWERRRIPFNLIIGLVGALALFVFTASIEGAGVLQPGEDAVEPAAIMVVPLLANAAYTGGWLVDVPLRLVRPRTSPGFTPRLFRLGLLFSLFVVCFPALFWGGCRLLQLLHLLR</sequence>
<name>A0ABW0KWU7_9BACT</name>
<keyword evidence="3" id="KW-1185">Reference proteome</keyword>
<organism evidence="2 3">
    <name type="scientific">Prosthecobacter fluviatilis</name>
    <dbReference type="NCBI Taxonomy" id="445931"/>
    <lineage>
        <taxon>Bacteria</taxon>
        <taxon>Pseudomonadati</taxon>
        <taxon>Verrucomicrobiota</taxon>
        <taxon>Verrucomicrobiia</taxon>
        <taxon>Verrucomicrobiales</taxon>
        <taxon>Verrucomicrobiaceae</taxon>
        <taxon>Prosthecobacter</taxon>
    </lineage>
</organism>
<keyword evidence="1" id="KW-1133">Transmembrane helix</keyword>
<feature type="transmembrane region" description="Helical" evidence="1">
    <location>
        <begin position="36"/>
        <end position="55"/>
    </location>
</feature>